<name>G0V6H5_NAUCA</name>
<keyword evidence="2" id="KW-0732">Signal</keyword>
<feature type="chain" id="PRO_5003410817" evidence="2">
    <location>
        <begin position="21"/>
        <end position="338"/>
    </location>
</feature>
<dbReference type="EMBL" id="HE576752">
    <property type="protein sequence ID" value="CCC67068.1"/>
    <property type="molecule type" value="Genomic_DNA"/>
</dbReference>
<dbReference type="GeneID" id="96900552"/>
<feature type="transmembrane region" description="Helical" evidence="1">
    <location>
        <begin position="278"/>
        <end position="298"/>
    </location>
</feature>
<organism evidence="3 4">
    <name type="scientific">Naumovozyma castellii</name>
    <name type="common">Yeast</name>
    <name type="synonym">Saccharomyces castellii</name>
    <dbReference type="NCBI Taxonomy" id="27288"/>
    <lineage>
        <taxon>Eukaryota</taxon>
        <taxon>Fungi</taxon>
        <taxon>Dikarya</taxon>
        <taxon>Ascomycota</taxon>
        <taxon>Saccharomycotina</taxon>
        <taxon>Saccharomycetes</taxon>
        <taxon>Saccharomycetales</taxon>
        <taxon>Saccharomycetaceae</taxon>
        <taxon>Naumovozyma</taxon>
    </lineage>
</organism>
<evidence type="ECO:0000256" key="2">
    <source>
        <dbReference type="SAM" id="SignalP"/>
    </source>
</evidence>
<gene>
    <name evidence="3" type="primary">NCAS0A05100</name>
    <name evidence="3" type="ordered locus">NCAS_0A05100</name>
</gene>
<keyword evidence="1" id="KW-1133">Transmembrane helix</keyword>
<keyword evidence="1" id="KW-0812">Transmembrane</keyword>
<keyword evidence="1" id="KW-0472">Membrane</keyword>
<dbReference type="Proteomes" id="UP000001640">
    <property type="component" value="Chromosome 1"/>
</dbReference>
<evidence type="ECO:0000313" key="4">
    <source>
        <dbReference type="Proteomes" id="UP000001640"/>
    </source>
</evidence>
<evidence type="ECO:0000256" key="1">
    <source>
        <dbReference type="SAM" id="Phobius"/>
    </source>
</evidence>
<feature type="transmembrane region" description="Helical" evidence="1">
    <location>
        <begin position="305"/>
        <end position="323"/>
    </location>
</feature>
<sequence length="338" mass="39208">MKFQIIAFFIVSFLCNLVPATPQLDILPEFETNNFELSFHNVRRVIGRFNISDGAMTSLVGMYLKTYLITNGKIDSKTIDFKEIMVDIFAEVEQNIVAANQGYTDSEVFLPVGTFNLLSEKDTWMTNLTQIIESLESRHFFWNFKRQLIHKPVKQLTRLFIRSQLAYTRWFLEEIRYDFFTDSEREILLTESYRSLLWAKVVIHQFGRMLQELDELGYMSCVAKGLKENAHFLKGKFEGKMSLERKNDLLNKLSSSVEVELSAIDHDGLLTSKTIGQMLLHFFAAFLTIRLLAFICPVVGTQTCIVYLTVTSILHFLVFSRMYTELHDQLPKPPKALY</sequence>
<dbReference type="KEGG" id="ncs:NCAS_0A05100"/>
<feature type="signal peptide" evidence="2">
    <location>
        <begin position="1"/>
        <end position="20"/>
    </location>
</feature>
<protein>
    <submittedName>
        <fullName evidence="3">Uncharacterized protein</fullName>
    </submittedName>
</protein>
<dbReference type="RefSeq" id="XP_003673454.1">
    <property type="nucleotide sequence ID" value="XM_003673406.1"/>
</dbReference>
<dbReference type="AlphaFoldDB" id="G0V6H5"/>
<reference evidence="3 4" key="1">
    <citation type="journal article" date="2011" name="Proc. Natl. Acad. Sci. U.S.A.">
        <title>Evolutionary erosion of yeast sex chromosomes by mating-type switching accidents.</title>
        <authorList>
            <person name="Gordon J.L."/>
            <person name="Armisen D."/>
            <person name="Proux-Wera E."/>
            <person name="Oheigeartaigh S.S."/>
            <person name="Byrne K.P."/>
            <person name="Wolfe K.H."/>
        </authorList>
    </citation>
    <scope>NUCLEOTIDE SEQUENCE [LARGE SCALE GENOMIC DNA]</scope>
    <source>
        <strain evidence="4">ATCC 76901 / BCRC 22586 / CBS 4309 / NBRC 1992 / NRRL Y-12630</strain>
    </source>
</reference>
<keyword evidence="4" id="KW-1185">Reference proteome</keyword>
<dbReference type="InParanoid" id="G0V6H5"/>
<evidence type="ECO:0000313" key="3">
    <source>
        <dbReference type="EMBL" id="CCC67068.1"/>
    </source>
</evidence>
<accession>G0V6H5</accession>
<proteinExistence type="predicted"/>
<reference key="2">
    <citation type="submission" date="2011-08" db="EMBL/GenBank/DDBJ databases">
        <title>Genome sequence of Naumovozyma castellii.</title>
        <authorList>
            <person name="Gordon J.L."/>
            <person name="Armisen D."/>
            <person name="Proux-Wera E."/>
            <person name="OhEigeartaigh S.S."/>
            <person name="Byrne K.P."/>
            <person name="Wolfe K.H."/>
        </authorList>
    </citation>
    <scope>NUCLEOTIDE SEQUENCE</scope>
    <source>
        <strain>Type strain:CBS 4309</strain>
    </source>
</reference>
<dbReference type="HOGENOM" id="CLU_831812_0_0_1"/>